<keyword evidence="2" id="KW-1185">Reference proteome</keyword>
<sequence length="356" mass="38525">MGEGKGSGGGRRAGTGGCFFVLGRDLWERVWQAETGNRMTLALVWLVLLAGTGSGHARTRWSAKACETHLGIGKPRARKAIDELIAAGLVARSAGWTKLRPVYDLPGLDRDADAIFLPVALVTGLAGETPVLRRVRETGDPLALRMLIDLYGLVATDATHGVPIHAYRGGLVQAGEQDSALAGAVGSWHLWSLRSGIFRLAGGSWTKAHCEAEAEEPWRSFWARITLLTRIGAVWEEGWLFDGQSLDAEPILPFGADDGSDSPDARAAVDAMTTAGVRLLERLPADRITDDGAGRIVPLLRHHQAPAYRQILRMRVEPDTPGRRLAWKARCAAIAEAETRHERMLDEMLMGLPAGV</sequence>
<evidence type="ECO:0000313" key="2">
    <source>
        <dbReference type="Proteomes" id="UP001427805"/>
    </source>
</evidence>
<name>A0ABV0B8A9_9SPHN</name>
<comment type="caution">
    <text evidence="1">The sequence shown here is derived from an EMBL/GenBank/DDBJ whole genome shotgun (WGS) entry which is preliminary data.</text>
</comment>
<protein>
    <submittedName>
        <fullName evidence="1">Uncharacterized protein</fullName>
    </submittedName>
</protein>
<proteinExistence type="predicted"/>
<evidence type="ECO:0000313" key="1">
    <source>
        <dbReference type="EMBL" id="MEN3747798.1"/>
    </source>
</evidence>
<dbReference type="RefSeq" id="WP_346246808.1">
    <property type="nucleotide sequence ID" value="NZ_JBDIZK010000006.1"/>
</dbReference>
<reference evidence="1 2" key="1">
    <citation type="submission" date="2024-05" db="EMBL/GenBank/DDBJ databases">
        <title>Sphingomonas sp. HF-S3 16S ribosomal RNA gene Genome sequencing and assembly.</title>
        <authorList>
            <person name="Lee H."/>
        </authorList>
    </citation>
    <scope>NUCLEOTIDE SEQUENCE [LARGE SCALE GENOMIC DNA]</scope>
    <source>
        <strain evidence="1 2">HF-S3</strain>
    </source>
</reference>
<gene>
    <name evidence="1" type="ORF">TPR58_11520</name>
</gene>
<accession>A0ABV0B8A9</accession>
<dbReference type="Proteomes" id="UP001427805">
    <property type="component" value="Unassembled WGS sequence"/>
</dbReference>
<dbReference type="EMBL" id="JBDIZK010000006">
    <property type="protein sequence ID" value="MEN3747798.1"/>
    <property type="molecule type" value="Genomic_DNA"/>
</dbReference>
<organism evidence="1 2">
    <name type="scientific">Sphingomonas rustica</name>
    <dbReference type="NCBI Taxonomy" id="3103142"/>
    <lineage>
        <taxon>Bacteria</taxon>
        <taxon>Pseudomonadati</taxon>
        <taxon>Pseudomonadota</taxon>
        <taxon>Alphaproteobacteria</taxon>
        <taxon>Sphingomonadales</taxon>
        <taxon>Sphingomonadaceae</taxon>
        <taxon>Sphingomonas</taxon>
    </lineage>
</organism>